<dbReference type="SUPFAM" id="SSF47954">
    <property type="entry name" value="Cyclin-like"/>
    <property type="match status" value="1"/>
</dbReference>
<evidence type="ECO:0000259" key="2">
    <source>
        <dbReference type="Pfam" id="PF02984"/>
    </source>
</evidence>
<evidence type="ECO:0000313" key="4">
    <source>
        <dbReference type="Proteomes" id="UP001154282"/>
    </source>
</evidence>
<accession>A0AAV0Q413</accession>
<comment type="caution">
    <text evidence="3">The sequence shown here is derived from an EMBL/GenBank/DDBJ whole genome shotgun (WGS) entry which is preliminary data.</text>
</comment>
<dbReference type="EMBL" id="CAMGYJ010000009">
    <property type="protein sequence ID" value="CAI0539616.1"/>
    <property type="molecule type" value="Genomic_DNA"/>
</dbReference>
<name>A0AAV0Q413_9ROSI</name>
<dbReference type="AlphaFoldDB" id="A0AAV0Q413"/>
<dbReference type="InterPro" id="IPR004367">
    <property type="entry name" value="Cyclin_C-dom"/>
</dbReference>
<dbReference type="Pfam" id="PF02984">
    <property type="entry name" value="Cyclin_C"/>
    <property type="match status" value="1"/>
</dbReference>
<dbReference type="Proteomes" id="UP001154282">
    <property type="component" value="Unassembled WGS sequence"/>
</dbReference>
<sequence>MDSLKERNSKRGGGHPSQEPLYHTDNYIDAFLVVHSVVRKKLQLLELPSFFMAELCLVEHEMLKYMPKLMSSIAIYKAQCYRNGSSQ</sequence>
<feature type="domain" description="Cyclin C-terminal" evidence="2">
    <location>
        <begin position="42"/>
        <end position="82"/>
    </location>
</feature>
<dbReference type="InterPro" id="IPR036915">
    <property type="entry name" value="Cyclin-like_sf"/>
</dbReference>
<evidence type="ECO:0000313" key="3">
    <source>
        <dbReference type="EMBL" id="CAI0539616.1"/>
    </source>
</evidence>
<proteinExistence type="predicted"/>
<organism evidence="3 4">
    <name type="scientific">Linum tenue</name>
    <dbReference type="NCBI Taxonomy" id="586396"/>
    <lineage>
        <taxon>Eukaryota</taxon>
        <taxon>Viridiplantae</taxon>
        <taxon>Streptophyta</taxon>
        <taxon>Embryophyta</taxon>
        <taxon>Tracheophyta</taxon>
        <taxon>Spermatophyta</taxon>
        <taxon>Magnoliopsida</taxon>
        <taxon>eudicotyledons</taxon>
        <taxon>Gunneridae</taxon>
        <taxon>Pentapetalae</taxon>
        <taxon>rosids</taxon>
        <taxon>fabids</taxon>
        <taxon>Malpighiales</taxon>
        <taxon>Linaceae</taxon>
        <taxon>Linum</taxon>
    </lineage>
</organism>
<keyword evidence="4" id="KW-1185">Reference proteome</keyword>
<gene>
    <name evidence="3" type="ORF">LITE_LOCUS41342</name>
</gene>
<evidence type="ECO:0000256" key="1">
    <source>
        <dbReference type="SAM" id="MobiDB-lite"/>
    </source>
</evidence>
<dbReference type="Gene3D" id="1.10.472.10">
    <property type="entry name" value="Cyclin-like"/>
    <property type="match status" value="1"/>
</dbReference>
<protein>
    <recommendedName>
        <fullName evidence="2">Cyclin C-terminal domain-containing protein</fullName>
    </recommendedName>
</protein>
<reference evidence="3" key="1">
    <citation type="submission" date="2022-08" db="EMBL/GenBank/DDBJ databases">
        <authorList>
            <person name="Gutierrez-Valencia J."/>
        </authorList>
    </citation>
    <scope>NUCLEOTIDE SEQUENCE</scope>
</reference>
<feature type="region of interest" description="Disordered" evidence="1">
    <location>
        <begin position="1"/>
        <end position="22"/>
    </location>
</feature>